<dbReference type="Proteomes" id="UP000002383">
    <property type="component" value="Chromosome"/>
</dbReference>
<gene>
    <name evidence="5" type="ordered locus">Tgr7_3238</name>
</gene>
<feature type="domain" description="UspA" evidence="4">
    <location>
        <begin position="28"/>
        <end position="164"/>
    </location>
</feature>
<reference evidence="5 6" key="1">
    <citation type="journal article" date="2011" name="Stand. Genomic Sci.">
        <title>Complete genome sequence of 'Thioalkalivibrio sulfidophilus' HL-EbGr7.</title>
        <authorList>
            <person name="Muyzer G."/>
            <person name="Sorokin D.Y."/>
            <person name="Mavromatis K."/>
            <person name="Lapidus A."/>
            <person name="Clum A."/>
            <person name="Ivanova N."/>
            <person name="Pati A."/>
            <person name="d'Haeseleer P."/>
            <person name="Woyke T."/>
            <person name="Kyrpides N.C."/>
        </authorList>
    </citation>
    <scope>NUCLEOTIDE SEQUENCE [LARGE SCALE GENOMIC DNA]</scope>
    <source>
        <strain evidence="5 6">HL-EbGR7</strain>
    </source>
</reference>
<dbReference type="Pfam" id="PF00582">
    <property type="entry name" value="Usp"/>
    <property type="match status" value="2"/>
</dbReference>
<comment type="similarity">
    <text evidence="1">Belongs to the universal stress protein A family.</text>
</comment>
<evidence type="ECO:0000256" key="3">
    <source>
        <dbReference type="ARBA" id="ARBA00022840"/>
    </source>
</evidence>
<dbReference type="InterPro" id="IPR006015">
    <property type="entry name" value="Universal_stress_UspA"/>
</dbReference>
<organism evidence="5 6">
    <name type="scientific">Thioalkalivibrio sulfidiphilus (strain HL-EbGR7)</name>
    <dbReference type="NCBI Taxonomy" id="396588"/>
    <lineage>
        <taxon>Bacteria</taxon>
        <taxon>Pseudomonadati</taxon>
        <taxon>Pseudomonadota</taxon>
        <taxon>Gammaproteobacteria</taxon>
        <taxon>Chromatiales</taxon>
        <taxon>Ectothiorhodospiraceae</taxon>
        <taxon>Thioalkalivibrio</taxon>
    </lineage>
</organism>
<dbReference type="PRINTS" id="PR01438">
    <property type="entry name" value="UNVRSLSTRESS"/>
</dbReference>
<protein>
    <submittedName>
        <fullName evidence="5">Universal stress protein</fullName>
    </submittedName>
</protein>
<dbReference type="OrthoDB" id="9792500at2"/>
<dbReference type="STRING" id="396588.Tgr7_3238"/>
<sequence>MLDGRKTDSGSQEGWNAMETRLSPVGRFETLLLATEGTEFSAGAEQVALGLAERCGARVYALRVVLTNPEYEAMAPERVQAEAEAARAYLAELGQRAGVGGVPFEGLLRHGADPYVEVVQAAEDNRVDLIVMGRRTRSDLARLMMGDSTAKVIGHAACSVLVVPCSCPVPSRRILVATDGSRLGDAAAVSASELARRFDLPVTVVSVNVPGHDQARRDEARQAIERVCQALQGEGISVEGIQEEGRPEQVIVELAKQKQADLIVVGSHGRTGLQRLLMGSVAERVVGQAEVAVLVVK</sequence>
<accession>B8GQT2</accession>
<dbReference type="CDD" id="cd00293">
    <property type="entry name" value="USP-like"/>
    <property type="match status" value="2"/>
</dbReference>
<dbReference type="AlphaFoldDB" id="B8GQT2"/>
<dbReference type="PANTHER" id="PTHR46268:SF27">
    <property type="entry name" value="UNIVERSAL STRESS PROTEIN RV2623"/>
    <property type="match status" value="1"/>
</dbReference>
<dbReference type="PANTHER" id="PTHR46268">
    <property type="entry name" value="STRESS RESPONSE PROTEIN NHAX"/>
    <property type="match status" value="1"/>
</dbReference>
<dbReference type="HOGENOM" id="CLU_049301_2_1_6"/>
<keyword evidence="2" id="KW-0547">Nucleotide-binding</keyword>
<evidence type="ECO:0000313" key="6">
    <source>
        <dbReference type="Proteomes" id="UP000002383"/>
    </source>
</evidence>
<feature type="domain" description="UspA" evidence="4">
    <location>
        <begin position="172"/>
        <end position="297"/>
    </location>
</feature>
<dbReference type="SUPFAM" id="SSF52402">
    <property type="entry name" value="Adenine nucleotide alpha hydrolases-like"/>
    <property type="match status" value="2"/>
</dbReference>
<dbReference type="EMBL" id="CP001339">
    <property type="protein sequence ID" value="ACL74306.1"/>
    <property type="molecule type" value="Genomic_DNA"/>
</dbReference>
<dbReference type="KEGG" id="tgr:Tgr7_3238"/>
<dbReference type="GO" id="GO:0005524">
    <property type="term" value="F:ATP binding"/>
    <property type="evidence" value="ECO:0007669"/>
    <property type="project" value="UniProtKB-KW"/>
</dbReference>
<proteinExistence type="inferred from homology"/>
<dbReference type="Gene3D" id="3.40.50.620">
    <property type="entry name" value="HUPs"/>
    <property type="match status" value="2"/>
</dbReference>
<dbReference type="InterPro" id="IPR014729">
    <property type="entry name" value="Rossmann-like_a/b/a_fold"/>
</dbReference>
<keyword evidence="6" id="KW-1185">Reference proteome</keyword>
<evidence type="ECO:0000313" key="5">
    <source>
        <dbReference type="EMBL" id="ACL74306.1"/>
    </source>
</evidence>
<evidence type="ECO:0000259" key="4">
    <source>
        <dbReference type="Pfam" id="PF00582"/>
    </source>
</evidence>
<dbReference type="eggNOG" id="COG0589">
    <property type="taxonomic scope" value="Bacteria"/>
</dbReference>
<evidence type="ECO:0000256" key="2">
    <source>
        <dbReference type="ARBA" id="ARBA00022741"/>
    </source>
</evidence>
<name>B8GQT2_THISH</name>
<dbReference type="InterPro" id="IPR006016">
    <property type="entry name" value="UspA"/>
</dbReference>
<keyword evidence="3" id="KW-0067">ATP-binding</keyword>
<evidence type="ECO:0000256" key="1">
    <source>
        <dbReference type="ARBA" id="ARBA00008791"/>
    </source>
</evidence>